<dbReference type="Proteomes" id="UP000215214">
    <property type="component" value="Chromosome TJEJU"/>
</dbReference>
<dbReference type="AlphaFoldDB" id="A0A238U5R8"/>
<accession>A0A238U5R8</accession>
<keyword evidence="3" id="KW-1185">Reference proteome</keyword>
<keyword evidence="1" id="KW-0472">Membrane</keyword>
<keyword evidence="1" id="KW-1133">Transmembrane helix</keyword>
<feature type="transmembrane region" description="Helical" evidence="1">
    <location>
        <begin position="153"/>
        <end position="169"/>
    </location>
</feature>
<dbReference type="EMBL" id="LT899436">
    <property type="protein sequence ID" value="SNR14346.1"/>
    <property type="molecule type" value="Genomic_DNA"/>
</dbReference>
<name>A0A238U5R8_9FLAO</name>
<dbReference type="RefSeq" id="WP_095069238.1">
    <property type="nucleotide sequence ID" value="NZ_LT899436.1"/>
</dbReference>
<feature type="transmembrane region" description="Helical" evidence="1">
    <location>
        <begin position="7"/>
        <end position="27"/>
    </location>
</feature>
<feature type="transmembrane region" description="Helical" evidence="1">
    <location>
        <begin position="129"/>
        <end position="147"/>
    </location>
</feature>
<evidence type="ECO:0008006" key="4">
    <source>
        <dbReference type="Google" id="ProtNLM"/>
    </source>
</evidence>
<organism evidence="2 3">
    <name type="scientific">Tenacibaculum jejuense</name>
    <dbReference type="NCBI Taxonomy" id="584609"/>
    <lineage>
        <taxon>Bacteria</taxon>
        <taxon>Pseudomonadati</taxon>
        <taxon>Bacteroidota</taxon>
        <taxon>Flavobacteriia</taxon>
        <taxon>Flavobacteriales</taxon>
        <taxon>Flavobacteriaceae</taxon>
        <taxon>Tenacibaculum</taxon>
    </lineage>
</organism>
<reference evidence="2 3" key="1">
    <citation type="submission" date="2017-07" db="EMBL/GenBank/DDBJ databases">
        <authorList>
            <person name="Sun Z.S."/>
            <person name="Albrecht U."/>
            <person name="Echele G."/>
            <person name="Lee C.C."/>
        </authorList>
    </citation>
    <scope>NUCLEOTIDE SEQUENCE [LARGE SCALE GENOMIC DNA]</scope>
    <source>
        <strain evidence="3">type strain: KCTC 22618</strain>
    </source>
</reference>
<keyword evidence="1" id="KW-0812">Transmembrane</keyword>
<gene>
    <name evidence="2" type="ORF">TJEJU_0566</name>
</gene>
<evidence type="ECO:0000313" key="3">
    <source>
        <dbReference type="Proteomes" id="UP000215214"/>
    </source>
</evidence>
<evidence type="ECO:0000313" key="2">
    <source>
        <dbReference type="EMBL" id="SNR14346.1"/>
    </source>
</evidence>
<evidence type="ECO:0000256" key="1">
    <source>
        <dbReference type="SAM" id="Phobius"/>
    </source>
</evidence>
<sequence>MSWQKAISTILHPVVMPTIGILTYFIITPHHISVREQLYLFVTVFISTYIFPMFLLIFLKLIGKIKSFEVSTIKERKIPLFLMTCIFLFLGKFFRQYTIVNELSFLFYGTLLALIIVYFIFFLKIKTSLHLLSTGSALGFFVILQLIYNISLLPLLLIFTLLAGFLATARLDLKAHTPKEVYLGFLLGFSCQLIAYYTL</sequence>
<dbReference type="OrthoDB" id="9786064at2"/>
<feature type="transmembrane region" description="Helical" evidence="1">
    <location>
        <begin position="181"/>
        <end position="198"/>
    </location>
</feature>
<proteinExistence type="predicted"/>
<feature type="transmembrane region" description="Helical" evidence="1">
    <location>
        <begin position="105"/>
        <end position="122"/>
    </location>
</feature>
<feature type="transmembrane region" description="Helical" evidence="1">
    <location>
        <begin position="39"/>
        <end position="59"/>
    </location>
</feature>
<dbReference type="KEGG" id="tje:TJEJU_0566"/>
<protein>
    <recommendedName>
        <fullName evidence="4">Transmembrane protein</fullName>
    </recommendedName>
</protein>
<feature type="transmembrane region" description="Helical" evidence="1">
    <location>
        <begin position="80"/>
        <end position="99"/>
    </location>
</feature>